<dbReference type="Gene3D" id="1.10.510.10">
    <property type="entry name" value="Transferase(Phosphotransferase) domain 1"/>
    <property type="match status" value="1"/>
</dbReference>
<dbReference type="AlphaFoldDB" id="A0A2I2F8Z4"/>
<keyword evidence="3" id="KW-1185">Reference proteome</keyword>
<sequence length="220" mass="25117">MIWCLENQALCNHAIKIPLRHPWSSDSDVDINIKVIQHEQDVYRRLNLPGSVDGVQNNNKRVYRPVQIAWLRQMACVLEQIHERRILVADVATRKFLLDENMCLKLCDFSGATVLPLETICMEKVDDNGFSIQTDIGQLGAVMYEVITRQKSEIDLFRDNAPDDGRAAWPQRAELPNTDGLWLGWVMERCWTEGGFRNAGRLALALEFVGLDVPHYLNGV</sequence>
<dbReference type="SUPFAM" id="SSF56112">
    <property type="entry name" value="Protein kinase-like (PK-like)"/>
    <property type="match status" value="1"/>
</dbReference>
<proteinExistence type="predicted"/>
<dbReference type="Proteomes" id="UP000234585">
    <property type="component" value="Unassembled WGS sequence"/>
</dbReference>
<evidence type="ECO:0000313" key="3">
    <source>
        <dbReference type="Proteomes" id="UP000234585"/>
    </source>
</evidence>
<evidence type="ECO:0000259" key="1">
    <source>
        <dbReference type="Pfam" id="PF07714"/>
    </source>
</evidence>
<dbReference type="OrthoDB" id="1668230at2759"/>
<dbReference type="GO" id="GO:0004672">
    <property type="term" value="F:protein kinase activity"/>
    <property type="evidence" value="ECO:0007669"/>
    <property type="project" value="InterPro"/>
</dbReference>
<dbReference type="GeneID" id="36522338"/>
<dbReference type="STRING" id="41067.A0A2I2F8Z4"/>
<dbReference type="InterPro" id="IPR011009">
    <property type="entry name" value="Kinase-like_dom_sf"/>
</dbReference>
<protein>
    <recommendedName>
        <fullName evidence="1">Serine-threonine/tyrosine-protein kinase catalytic domain-containing protein</fullName>
    </recommendedName>
</protein>
<dbReference type="EMBL" id="KZ559145">
    <property type="protein sequence ID" value="PLB37104.1"/>
    <property type="molecule type" value="Genomic_DNA"/>
</dbReference>
<dbReference type="Pfam" id="PF07714">
    <property type="entry name" value="PK_Tyr_Ser-Thr"/>
    <property type="match status" value="1"/>
</dbReference>
<dbReference type="RefSeq" id="XP_024671116.1">
    <property type="nucleotide sequence ID" value="XM_024815178.1"/>
</dbReference>
<evidence type="ECO:0000313" key="2">
    <source>
        <dbReference type="EMBL" id="PLB37104.1"/>
    </source>
</evidence>
<reference evidence="2 3" key="1">
    <citation type="submission" date="2017-12" db="EMBL/GenBank/DDBJ databases">
        <authorList>
            <consortium name="DOE Joint Genome Institute"/>
            <person name="Haridas S."/>
            <person name="Kjaerbolling I."/>
            <person name="Vesth T.C."/>
            <person name="Frisvad J.C."/>
            <person name="Nybo J.L."/>
            <person name="Theobald S."/>
            <person name="Kuo A."/>
            <person name="Bowyer P."/>
            <person name="Matsuda Y."/>
            <person name="Mondo S."/>
            <person name="Lyhne E.K."/>
            <person name="Kogle M.E."/>
            <person name="Clum A."/>
            <person name="Lipzen A."/>
            <person name="Salamov A."/>
            <person name="Ngan C.Y."/>
            <person name="Daum C."/>
            <person name="Chiniquy J."/>
            <person name="Barry K."/>
            <person name="LaButti K."/>
            <person name="Simmons B.A."/>
            <person name="Magnuson J.K."/>
            <person name="Mortensen U.H."/>
            <person name="Larsen T.O."/>
            <person name="Grigoriev I.V."/>
            <person name="Baker S.E."/>
            <person name="Andersen M.R."/>
            <person name="Nordberg H.P."/>
            <person name="Cantor M.N."/>
            <person name="Hua S.X."/>
        </authorList>
    </citation>
    <scope>NUCLEOTIDE SEQUENCE [LARGE SCALE GENOMIC DNA]</scope>
    <source>
        <strain evidence="2 3">CBS 102.13</strain>
    </source>
</reference>
<accession>A0A2I2F8Z4</accession>
<gene>
    <name evidence="2" type="ORF">BDW47DRAFT_118206</name>
</gene>
<feature type="domain" description="Serine-threonine/tyrosine-protein kinase catalytic" evidence="1">
    <location>
        <begin position="56"/>
        <end position="193"/>
    </location>
</feature>
<dbReference type="InterPro" id="IPR001245">
    <property type="entry name" value="Ser-Thr/Tyr_kinase_cat_dom"/>
</dbReference>
<name>A0A2I2F8Z4_ASPCN</name>
<organism evidence="2 3">
    <name type="scientific">Aspergillus candidus</name>
    <dbReference type="NCBI Taxonomy" id="41067"/>
    <lineage>
        <taxon>Eukaryota</taxon>
        <taxon>Fungi</taxon>
        <taxon>Dikarya</taxon>
        <taxon>Ascomycota</taxon>
        <taxon>Pezizomycotina</taxon>
        <taxon>Eurotiomycetes</taxon>
        <taxon>Eurotiomycetidae</taxon>
        <taxon>Eurotiales</taxon>
        <taxon>Aspergillaceae</taxon>
        <taxon>Aspergillus</taxon>
        <taxon>Aspergillus subgen. Circumdati</taxon>
    </lineage>
</organism>